<dbReference type="PANTHER" id="PTHR43377">
    <property type="entry name" value="BILIVERDIN REDUCTASE A"/>
    <property type="match status" value="1"/>
</dbReference>
<comment type="caution">
    <text evidence="4">The sequence shown here is derived from an EMBL/GenBank/DDBJ whole genome shotgun (WGS) entry which is preliminary data.</text>
</comment>
<dbReference type="Pfam" id="PF01408">
    <property type="entry name" value="GFO_IDH_MocA"/>
    <property type="match status" value="1"/>
</dbReference>
<evidence type="ECO:0000259" key="3">
    <source>
        <dbReference type="Pfam" id="PF22725"/>
    </source>
</evidence>
<gene>
    <name evidence="4" type="ORF">EDD42_1480</name>
</gene>
<dbReference type="EMBL" id="RKHL01000001">
    <property type="protein sequence ID" value="ROR81420.1"/>
    <property type="molecule type" value="Genomic_DNA"/>
</dbReference>
<evidence type="ECO:0000313" key="4">
    <source>
        <dbReference type="EMBL" id="ROR81420.1"/>
    </source>
</evidence>
<accession>A0A3N2C1U2</accession>
<proteinExistence type="predicted"/>
<dbReference type="GO" id="GO:0000166">
    <property type="term" value="F:nucleotide binding"/>
    <property type="evidence" value="ECO:0007669"/>
    <property type="project" value="InterPro"/>
</dbReference>
<name>A0A3N2C1U2_9MICO</name>
<dbReference type="SUPFAM" id="SSF51735">
    <property type="entry name" value="NAD(P)-binding Rossmann-fold domains"/>
    <property type="match status" value="1"/>
</dbReference>
<sequence length="333" mass="35186">MTADRIAVIGTGAMGLAHVRALAGLGAADRIAYLCSARSPRAMPEAPAARLTTSVDEVLRDASVGIVVICTPTDTHRDLAVRALRAGKHVLLEKPIALTLADAHTILRTADESSRTFMVAHVVRFFGGYEAIDDAVRDEAVGTPLAVTAERLSSPAAPSPWWQDERRSGGPLVDFAIHDFDQLNQLLGQPRSVSARRTGTGRPIETTVDYADGGIGRVLTSMELPPAFGFSSAIEVLGSTGLLAHRFVGGSPTHTPPLSVDALGSAAAHGPYDLDETDPYRRQMASFLDCVERDVQPFRVTGRSALAALTVALAAKTSLDTGVPVQVVEPHDA</sequence>
<dbReference type="Gene3D" id="3.40.50.720">
    <property type="entry name" value="NAD(P)-binding Rossmann-like Domain"/>
    <property type="match status" value="1"/>
</dbReference>
<dbReference type="Proteomes" id="UP000266915">
    <property type="component" value="Unassembled WGS sequence"/>
</dbReference>
<feature type="domain" description="GFO/IDH/MocA-like oxidoreductase" evidence="3">
    <location>
        <begin position="130"/>
        <end position="243"/>
    </location>
</feature>
<dbReference type="SUPFAM" id="SSF55347">
    <property type="entry name" value="Glyceraldehyde-3-phosphate dehydrogenase-like, C-terminal domain"/>
    <property type="match status" value="1"/>
</dbReference>
<evidence type="ECO:0000256" key="1">
    <source>
        <dbReference type="ARBA" id="ARBA00023027"/>
    </source>
</evidence>
<organism evidence="4 5">
    <name type="scientific">Plantibacter flavus</name>
    <dbReference type="NCBI Taxonomy" id="150123"/>
    <lineage>
        <taxon>Bacteria</taxon>
        <taxon>Bacillati</taxon>
        <taxon>Actinomycetota</taxon>
        <taxon>Actinomycetes</taxon>
        <taxon>Micrococcales</taxon>
        <taxon>Microbacteriaceae</taxon>
        <taxon>Plantibacter</taxon>
    </lineage>
</organism>
<dbReference type="Gene3D" id="3.30.360.10">
    <property type="entry name" value="Dihydrodipicolinate Reductase, domain 2"/>
    <property type="match status" value="1"/>
</dbReference>
<dbReference type="PANTHER" id="PTHR43377:SF1">
    <property type="entry name" value="BILIVERDIN REDUCTASE A"/>
    <property type="match status" value="1"/>
</dbReference>
<dbReference type="InterPro" id="IPR036291">
    <property type="entry name" value="NAD(P)-bd_dom_sf"/>
</dbReference>
<dbReference type="InterPro" id="IPR051450">
    <property type="entry name" value="Gfo/Idh/MocA_Oxidoreductases"/>
</dbReference>
<feature type="domain" description="Gfo/Idh/MocA-like oxidoreductase N-terminal" evidence="2">
    <location>
        <begin position="5"/>
        <end position="121"/>
    </location>
</feature>
<keyword evidence="5" id="KW-1185">Reference proteome</keyword>
<dbReference type="InterPro" id="IPR000683">
    <property type="entry name" value="Gfo/Idh/MocA-like_OxRdtase_N"/>
</dbReference>
<protein>
    <submittedName>
        <fullName evidence="4">Putative dehydrogenase</fullName>
    </submittedName>
</protein>
<evidence type="ECO:0000259" key="2">
    <source>
        <dbReference type="Pfam" id="PF01408"/>
    </source>
</evidence>
<keyword evidence="1" id="KW-0520">NAD</keyword>
<evidence type="ECO:0000313" key="5">
    <source>
        <dbReference type="Proteomes" id="UP000266915"/>
    </source>
</evidence>
<dbReference type="InterPro" id="IPR055170">
    <property type="entry name" value="GFO_IDH_MocA-like_dom"/>
</dbReference>
<dbReference type="AlphaFoldDB" id="A0A3N2C1U2"/>
<dbReference type="RefSeq" id="WP_085510583.1">
    <property type="nucleotide sequence ID" value="NZ_FXAP01000001.1"/>
</dbReference>
<reference evidence="4 5" key="1">
    <citation type="submission" date="2018-11" db="EMBL/GenBank/DDBJ databases">
        <title>Sequencing the genomes of 1000 actinobacteria strains.</title>
        <authorList>
            <person name="Klenk H.-P."/>
        </authorList>
    </citation>
    <scope>NUCLEOTIDE SEQUENCE [LARGE SCALE GENOMIC DNA]</scope>
    <source>
        <strain evidence="4 5">DSM 14012</strain>
    </source>
</reference>
<dbReference type="Pfam" id="PF22725">
    <property type="entry name" value="GFO_IDH_MocA_C3"/>
    <property type="match status" value="1"/>
</dbReference>